<keyword evidence="4" id="KW-1185">Reference proteome</keyword>
<keyword evidence="1" id="KW-0328">Glycosyltransferase</keyword>
<dbReference type="PANTHER" id="PTHR12526">
    <property type="entry name" value="GLYCOSYLTRANSFERASE"/>
    <property type="match status" value="1"/>
</dbReference>
<evidence type="ECO:0008006" key="5">
    <source>
        <dbReference type="Google" id="ProtNLM"/>
    </source>
</evidence>
<protein>
    <recommendedName>
        <fullName evidence="5">Glycosyltransferase involved in cell wall biosynthesis</fullName>
    </recommendedName>
</protein>
<proteinExistence type="predicted"/>
<dbReference type="Gene3D" id="3.40.50.2000">
    <property type="entry name" value="Glycogen Phosphorylase B"/>
    <property type="match status" value="2"/>
</dbReference>
<name>A0ABP8W1P0_9MICO</name>
<evidence type="ECO:0000313" key="3">
    <source>
        <dbReference type="EMBL" id="GAA4678865.1"/>
    </source>
</evidence>
<dbReference type="EMBL" id="BAABLM010000005">
    <property type="protein sequence ID" value="GAA4678865.1"/>
    <property type="molecule type" value="Genomic_DNA"/>
</dbReference>
<comment type="caution">
    <text evidence="3">The sequence shown here is derived from an EMBL/GenBank/DDBJ whole genome shotgun (WGS) entry which is preliminary data.</text>
</comment>
<dbReference type="Proteomes" id="UP001501295">
    <property type="component" value="Unassembled WGS sequence"/>
</dbReference>
<dbReference type="SUPFAM" id="SSF53756">
    <property type="entry name" value="UDP-Glycosyltransferase/glycogen phosphorylase"/>
    <property type="match status" value="1"/>
</dbReference>
<evidence type="ECO:0000256" key="1">
    <source>
        <dbReference type="ARBA" id="ARBA00022676"/>
    </source>
</evidence>
<organism evidence="3 4">
    <name type="scientific">Frondihabitans cladoniiphilus</name>
    <dbReference type="NCBI Taxonomy" id="715785"/>
    <lineage>
        <taxon>Bacteria</taxon>
        <taxon>Bacillati</taxon>
        <taxon>Actinomycetota</taxon>
        <taxon>Actinomycetes</taxon>
        <taxon>Micrococcales</taxon>
        <taxon>Microbacteriaceae</taxon>
        <taxon>Frondihabitans</taxon>
    </lineage>
</organism>
<keyword evidence="2" id="KW-0808">Transferase</keyword>
<sequence>MKVCLVAAPVTARSGVYRSCVDLVASARSRGLDWTGEIAVRPGAAGASVEAEGVRETQLSEHGRAVVPAIRGLLRASPAVRGADVVITLISQSDMAMASCRDLAAKHVAWVRGLPWPDRGEQTFPRRLLLRRLEARALRRADDVWATSSILARSVAEVRLPCLVPAGVPSRPRLSTGESAEGPIVWAGRLTADKGVSEFLELARTIDHPARLQGAGPLDGLVRRTAPSSLEIAGWGAPDSLWHDAAVYVSTSRREAYGRCAVEAAQAGVPLVLSDQVGVGPQLITDPDLRRRFLLPLARPHLWGTAIEGLLSDRRLRRRLSDHVVANASSLSIHGSVDLALERLHQSAERVLS</sequence>
<accession>A0ABP8W1P0</accession>
<reference evidence="4" key="1">
    <citation type="journal article" date="2019" name="Int. J. Syst. Evol. Microbiol.">
        <title>The Global Catalogue of Microorganisms (GCM) 10K type strain sequencing project: providing services to taxonomists for standard genome sequencing and annotation.</title>
        <authorList>
            <consortium name="The Broad Institute Genomics Platform"/>
            <consortium name="The Broad Institute Genome Sequencing Center for Infectious Disease"/>
            <person name="Wu L."/>
            <person name="Ma J."/>
        </authorList>
    </citation>
    <scope>NUCLEOTIDE SEQUENCE [LARGE SCALE GENOMIC DNA]</scope>
    <source>
        <strain evidence="4">JCM 18956</strain>
    </source>
</reference>
<dbReference type="PANTHER" id="PTHR12526:SF510">
    <property type="entry name" value="D-INOSITOL 3-PHOSPHATE GLYCOSYLTRANSFERASE"/>
    <property type="match status" value="1"/>
</dbReference>
<dbReference type="Pfam" id="PF13692">
    <property type="entry name" value="Glyco_trans_1_4"/>
    <property type="match status" value="1"/>
</dbReference>
<evidence type="ECO:0000256" key="2">
    <source>
        <dbReference type="ARBA" id="ARBA00022679"/>
    </source>
</evidence>
<evidence type="ECO:0000313" key="4">
    <source>
        <dbReference type="Proteomes" id="UP001501295"/>
    </source>
</evidence>
<gene>
    <name evidence="3" type="ORF">GCM10025780_24780</name>
</gene>